<dbReference type="PANTHER" id="PTHR45772">
    <property type="entry name" value="CONSERVED COMPONENT OF ABC TRANSPORTER FOR NATURAL AMINO ACIDS-RELATED"/>
    <property type="match status" value="1"/>
</dbReference>
<dbReference type="InterPro" id="IPR032823">
    <property type="entry name" value="BCA_ABC_TP_C"/>
</dbReference>
<keyword evidence="3 5" id="KW-0067">ATP-binding</keyword>
<evidence type="ECO:0000313" key="5">
    <source>
        <dbReference type="EMBL" id="MCK0195851.1"/>
    </source>
</evidence>
<evidence type="ECO:0000256" key="1">
    <source>
        <dbReference type="ARBA" id="ARBA00022448"/>
    </source>
</evidence>
<feature type="domain" description="ABC transporter" evidence="4">
    <location>
        <begin position="19"/>
        <end position="267"/>
    </location>
</feature>
<dbReference type="Gene3D" id="3.40.50.300">
    <property type="entry name" value="P-loop containing nucleotide triphosphate hydrolases"/>
    <property type="match status" value="1"/>
</dbReference>
<dbReference type="InterPro" id="IPR003439">
    <property type="entry name" value="ABC_transporter-like_ATP-bd"/>
</dbReference>
<dbReference type="SMART" id="SM00382">
    <property type="entry name" value="AAA"/>
    <property type="match status" value="1"/>
</dbReference>
<dbReference type="PROSITE" id="PS50893">
    <property type="entry name" value="ABC_TRANSPORTER_2"/>
    <property type="match status" value="1"/>
</dbReference>
<dbReference type="EMBL" id="JALKCH010000002">
    <property type="protein sequence ID" value="MCK0195851.1"/>
    <property type="molecule type" value="Genomic_DNA"/>
</dbReference>
<gene>
    <name evidence="5" type="ORF">MWN34_02900</name>
</gene>
<dbReference type="InterPro" id="IPR003593">
    <property type="entry name" value="AAA+_ATPase"/>
</dbReference>
<dbReference type="InterPro" id="IPR027417">
    <property type="entry name" value="P-loop_NTPase"/>
</dbReference>
<accession>A0ABT0D7E0</accession>
<reference evidence="5 6" key="1">
    <citation type="submission" date="2022-04" db="EMBL/GenBank/DDBJ databases">
        <authorList>
            <person name="Grouzdev D.S."/>
            <person name="Pantiukh K.S."/>
            <person name="Krutkina M.S."/>
        </authorList>
    </citation>
    <scope>NUCLEOTIDE SEQUENCE [LARGE SCALE GENOMIC DNA]</scope>
    <source>
        <strain evidence="5 6">6x-1</strain>
    </source>
</reference>
<dbReference type="CDD" id="cd03219">
    <property type="entry name" value="ABC_Mj1267_LivG_branched"/>
    <property type="match status" value="1"/>
</dbReference>
<dbReference type="Proteomes" id="UP001203284">
    <property type="component" value="Unassembled WGS sequence"/>
</dbReference>
<dbReference type="PANTHER" id="PTHR45772:SF7">
    <property type="entry name" value="AMINO ACID ABC TRANSPORTER ATP-BINDING PROTEIN"/>
    <property type="match status" value="1"/>
</dbReference>
<sequence>MITRTASAARAVAVGGPILAAEGLRVRFGGLEAIGGLDLAVARGAIHGLIGPNGAGKTTVLNALTGFVRPSAGRLTFDGVETAGKGVAEIASLGLARTFQNIRLFGAMTVLESVLVGAHRRFHAGPLALVFGARKAREAERAAIAEAAELLDFVGLGPEVAARVATTLSYGHQRRVEIARALMSRPKLLLLDEPLAGMNAVEKVEIADLVRQVRERGISVLLIEHDMAVMRALCDRLTVLEYGKRLADGDPEAVLADPAVQAAYLGRAR</sequence>
<name>A0ABT0D7E0_9HYPH</name>
<dbReference type="RefSeq" id="WP_247026292.1">
    <property type="nucleotide sequence ID" value="NZ_JALKCH010000002.1"/>
</dbReference>
<evidence type="ECO:0000256" key="2">
    <source>
        <dbReference type="ARBA" id="ARBA00022741"/>
    </source>
</evidence>
<dbReference type="Pfam" id="PF00005">
    <property type="entry name" value="ABC_tran"/>
    <property type="match status" value="1"/>
</dbReference>
<protein>
    <submittedName>
        <fullName evidence="5">ABC transporter ATP-binding protein</fullName>
    </submittedName>
</protein>
<comment type="caution">
    <text evidence="5">The sequence shown here is derived from an EMBL/GenBank/DDBJ whole genome shotgun (WGS) entry which is preliminary data.</text>
</comment>
<organism evidence="5 6">
    <name type="scientific">Ancylobacter crimeensis</name>
    <dbReference type="NCBI Taxonomy" id="2579147"/>
    <lineage>
        <taxon>Bacteria</taxon>
        <taxon>Pseudomonadati</taxon>
        <taxon>Pseudomonadota</taxon>
        <taxon>Alphaproteobacteria</taxon>
        <taxon>Hyphomicrobiales</taxon>
        <taxon>Xanthobacteraceae</taxon>
        <taxon>Ancylobacter</taxon>
    </lineage>
</organism>
<keyword evidence="6" id="KW-1185">Reference proteome</keyword>
<keyword evidence="2" id="KW-0547">Nucleotide-binding</keyword>
<dbReference type="GO" id="GO:0005524">
    <property type="term" value="F:ATP binding"/>
    <property type="evidence" value="ECO:0007669"/>
    <property type="project" value="UniProtKB-KW"/>
</dbReference>
<dbReference type="SUPFAM" id="SSF52540">
    <property type="entry name" value="P-loop containing nucleoside triphosphate hydrolases"/>
    <property type="match status" value="1"/>
</dbReference>
<dbReference type="InterPro" id="IPR051120">
    <property type="entry name" value="ABC_AA/LPS_Transport"/>
</dbReference>
<dbReference type="Pfam" id="PF12399">
    <property type="entry name" value="BCA_ABC_TP_C"/>
    <property type="match status" value="1"/>
</dbReference>
<proteinExistence type="predicted"/>
<evidence type="ECO:0000313" key="6">
    <source>
        <dbReference type="Proteomes" id="UP001203284"/>
    </source>
</evidence>
<keyword evidence="1" id="KW-0813">Transport</keyword>
<evidence type="ECO:0000256" key="3">
    <source>
        <dbReference type="ARBA" id="ARBA00022840"/>
    </source>
</evidence>
<evidence type="ECO:0000259" key="4">
    <source>
        <dbReference type="PROSITE" id="PS50893"/>
    </source>
</evidence>